<evidence type="ECO:0000313" key="2">
    <source>
        <dbReference type="Proteomes" id="UP000785679"/>
    </source>
</evidence>
<dbReference type="AlphaFoldDB" id="A0A8J8NC83"/>
<protein>
    <submittedName>
        <fullName evidence="1">Uncharacterized protein</fullName>
    </submittedName>
</protein>
<dbReference type="EMBL" id="RRYP01023788">
    <property type="protein sequence ID" value="TNV72174.1"/>
    <property type="molecule type" value="Genomic_DNA"/>
</dbReference>
<comment type="caution">
    <text evidence="1">The sequence shown here is derived from an EMBL/GenBank/DDBJ whole genome shotgun (WGS) entry which is preliminary data.</text>
</comment>
<accession>A0A8J8NC83</accession>
<keyword evidence="2" id="KW-1185">Reference proteome</keyword>
<organism evidence="1 2">
    <name type="scientific">Halteria grandinella</name>
    <dbReference type="NCBI Taxonomy" id="5974"/>
    <lineage>
        <taxon>Eukaryota</taxon>
        <taxon>Sar</taxon>
        <taxon>Alveolata</taxon>
        <taxon>Ciliophora</taxon>
        <taxon>Intramacronucleata</taxon>
        <taxon>Spirotrichea</taxon>
        <taxon>Stichotrichia</taxon>
        <taxon>Sporadotrichida</taxon>
        <taxon>Halteriidae</taxon>
        <taxon>Halteria</taxon>
    </lineage>
</organism>
<dbReference type="Proteomes" id="UP000785679">
    <property type="component" value="Unassembled WGS sequence"/>
</dbReference>
<name>A0A8J8NC83_HALGN</name>
<proteinExistence type="predicted"/>
<gene>
    <name evidence="1" type="ORF">FGO68_gene17680</name>
</gene>
<evidence type="ECO:0000313" key="1">
    <source>
        <dbReference type="EMBL" id="TNV72174.1"/>
    </source>
</evidence>
<sequence>MDLDPFTYLLLEPLKVLSYLVPLVSQISAPHSEQVNDCAFTNSCTLGKTVAMLRGMGMPQNRIGTLLSHSIRSCIGQDFPVAGLFTEMQWRFG</sequence>
<reference evidence="1" key="1">
    <citation type="submission" date="2019-06" db="EMBL/GenBank/DDBJ databases">
        <authorList>
            <person name="Zheng W."/>
        </authorList>
    </citation>
    <scope>NUCLEOTIDE SEQUENCE</scope>
    <source>
        <strain evidence="1">QDHG01</strain>
    </source>
</reference>